<dbReference type="EMBL" id="NEXJ01000023">
    <property type="protein sequence ID" value="PSN92448.1"/>
    <property type="molecule type" value="Genomic_DNA"/>
</dbReference>
<dbReference type="GO" id="GO:0016301">
    <property type="term" value="F:kinase activity"/>
    <property type="evidence" value="ECO:0007669"/>
    <property type="project" value="UniProtKB-KW"/>
</dbReference>
<dbReference type="AlphaFoldDB" id="A0A2R6B1S2"/>
<dbReference type="InterPro" id="IPR011611">
    <property type="entry name" value="PfkB_dom"/>
</dbReference>
<dbReference type="Proteomes" id="UP000240490">
    <property type="component" value="Unassembled WGS sequence"/>
</dbReference>
<comment type="caution">
    <text evidence="4">The sequence shown here is derived from an EMBL/GenBank/DDBJ whole genome shotgun (WGS) entry which is preliminary data.</text>
</comment>
<dbReference type="Pfam" id="PF00294">
    <property type="entry name" value="PfkB"/>
    <property type="match status" value="1"/>
</dbReference>
<dbReference type="Gene3D" id="3.40.1190.20">
    <property type="match status" value="1"/>
</dbReference>
<feature type="domain" description="Carbohydrate kinase PfkB" evidence="3">
    <location>
        <begin position="12"/>
        <end position="296"/>
    </location>
</feature>
<reference evidence="4 5" key="1">
    <citation type="submission" date="2017-04" db="EMBL/GenBank/DDBJ databases">
        <title>Novel microbial lineages endemic to geothermal iron-oxide mats fill important gaps in the evolutionary history of Archaea.</title>
        <authorList>
            <person name="Jay Z.J."/>
            <person name="Beam J.P."/>
            <person name="Dlakic M."/>
            <person name="Rusch D.B."/>
            <person name="Kozubal M.A."/>
            <person name="Inskeep W.P."/>
        </authorList>
    </citation>
    <scope>NUCLEOTIDE SEQUENCE [LARGE SCALE GENOMIC DNA]</scope>
    <source>
        <strain evidence="4">ECH_B_SAG-M15</strain>
    </source>
</reference>
<gene>
    <name evidence="4" type="ORF">B9Q08_01360</name>
</gene>
<evidence type="ECO:0000259" key="3">
    <source>
        <dbReference type="Pfam" id="PF00294"/>
    </source>
</evidence>
<evidence type="ECO:0000256" key="1">
    <source>
        <dbReference type="ARBA" id="ARBA00022679"/>
    </source>
</evidence>
<dbReference type="GO" id="GO:0005829">
    <property type="term" value="C:cytosol"/>
    <property type="evidence" value="ECO:0007669"/>
    <property type="project" value="TreeGrafter"/>
</dbReference>
<name>A0A2R6B1S2_9ARCH</name>
<accession>A0A2R6B1S2</accession>
<organism evidence="4 5">
    <name type="scientific">Candidatus Marsarchaeota G2 archaeon ECH_B_SAG-M15</name>
    <dbReference type="NCBI Taxonomy" id="1978162"/>
    <lineage>
        <taxon>Archaea</taxon>
        <taxon>Candidatus Marsarchaeota</taxon>
        <taxon>Candidatus Marsarchaeota group 2</taxon>
    </lineage>
</organism>
<protein>
    <recommendedName>
        <fullName evidence="3">Carbohydrate kinase PfkB domain-containing protein</fullName>
    </recommendedName>
</protein>
<dbReference type="PANTHER" id="PTHR10584">
    <property type="entry name" value="SUGAR KINASE"/>
    <property type="match status" value="1"/>
</dbReference>
<keyword evidence="2" id="KW-0418">Kinase</keyword>
<dbReference type="SUPFAM" id="SSF53613">
    <property type="entry name" value="Ribokinase-like"/>
    <property type="match status" value="1"/>
</dbReference>
<sequence>MVDALVDLSVVSDCVADEFFEVNGFPIVEGSVVLARSSVVSLGGSCTVAITASRLGLRVTVVDNVGEDAFGDMVLEGLEKEGVSVDHVRRVRGGTTSRCIVLLGGGGKHAFLGTLGPKLTEDDIPLGVLTRSRGIFFDGYTLTNMTKRVYSKFAIGLGQARMNGSKVFFDPGPMLKSIDGLDDVVDLCDVILMNESEAEAFSSLYERELAELSSVLGKTFVVKLGPNGSLVIHDGIKLYSPPFAVEVRTSVGAGDVFNGAFIWAFLSGFRYAESCMLGNLAAALKVTGIGTSSIPTRERLFGEAKKSGLAGSNWDAPK</sequence>
<dbReference type="PANTHER" id="PTHR10584:SF157">
    <property type="entry name" value="SULFOFRUCTOSE KINASE"/>
    <property type="match status" value="1"/>
</dbReference>
<evidence type="ECO:0000313" key="5">
    <source>
        <dbReference type="Proteomes" id="UP000240490"/>
    </source>
</evidence>
<evidence type="ECO:0000313" key="4">
    <source>
        <dbReference type="EMBL" id="PSN92448.1"/>
    </source>
</evidence>
<evidence type="ECO:0000256" key="2">
    <source>
        <dbReference type="ARBA" id="ARBA00022777"/>
    </source>
</evidence>
<keyword evidence="1" id="KW-0808">Transferase</keyword>
<proteinExistence type="predicted"/>
<dbReference type="InterPro" id="IPR029056">
    <property type="entry name" value="Ribokinase-like"/>
</dbReference>